<protein>
    <submittedName>
        <fullName evidence="2">Uncharacterized protein</fullName>
    </submittedName>
</protein>
<proteinExistence type="predicted"/>
<accession>A0AAN8WHM5</accession>
<feature type="region of interest" description="Disordered" evidence="1">
    <location>
        <begin position="99"/>
        <end position="140"/>
    </location>
</feature>
<evidence type="ECO:0000313" key="2">
    <source>
        <dbReference type="EMBL" id="KAK7047511.1"/>
    </source>
</evidence>
<reference evidence="2 3" key="1">
    <citation type="submission" date="2023-11" db="EMBL/GenBank/DDBJ databases">
        <title>Halocaridina rubra genome assembly.</title>
        <authorList>
            <person name="Smith C."/>
        </authorList>
    </citation>
    <scope>NUCLEOTIDE SEQUENCE [LARGE SCALE GENOMIC DNA]</scope>
    <source>
        <strain evidence="2">EP-1</strain>
        <tissue evidence="2">Whole</tissue>
    </source>
</reference>
<comment type="caution">
    <text evidence="2">The sequence shown here is derived from an EMBL/GenBank/DDBJ whole genome shotgun (WGS) entry which is preliminary data.</text>
</comment>
<name>A0AAN8WHM5_HALRR</name>
<feature type="compositionally biased region" description="Polar residues" evidence="1">
    <location>
        <begin position="99"/>
        <end position="110"/>
    </location>
</feature>
<evidence type="ECO:0000313" key="3">
    <source>
        <dbReference type="Proteomes" id="UP001381693"/>
    </source>
</evidence>
<feature type="region of interest" description="Disordered" evidence="1">
    <location>
        <begin position="1"/>
        <end position="69"/>
    </location>
</feature>
<gene>
    <name evidence="2" type="ORF">SK128_016726</name>
</gene>
<sequence length="214" mass="23719">MLVASSGHRSIEDPNELNGGPSLFTRDGSPLPRDSPRSDISFHRRRLSTNLHSGSVDHNRSSLLCPPRDSAPNIVHQSISLDQLPHSELRLEVPSLHSNTVAASPSSSEPMLSDDRQRGVNFCPSASNEEEVSGSQNVGENHPMLKIENMTDIEGRTIYDDDNSTQYSEPTNKRSTKIWSRLTETLGIFQYPRSTSRITSNKLSLNGLKRESLV</sequence>
<dbReference type="AlphaFoldDB" id="A0AAN8WHM5"/>
<evidence type="ECO:0000256" key="1">
    <source>
        <dbReference type="SAM" id="MobiDB-lite"/>
    </source>
</evidence>
<dbReference type="Proteomes" id="UP001381693">
    <property type="component" value="Unassembled WGS sequence"/>
</dbReference>
<keyword evidence="3" id="KW-1185">Reference proteome</keyword>
<dbReference type="EMBL" id="JAXCGZ010021614">
    <property type="protein sequence ID" value="KAK7047511.1"/>
    <property type="molecule type" value="Genomic_DNA"/>
</dbReference>
<organism evidence="2 3">
    <name type="scientific">Halocaridina rubra</name>
    <name type="common">Hawaiian red shrimp</name>
    <dbReference type="NCBI Taxonomy" id="373956"/>
    <lineage>
        <taxon>Eukaryota</taxon>
        <taxon>Metazoa</taxon>
        <taxon>Ecdysozoa</taxon>
        <taxon>Arthropoda</taxon>
        <taxon>Crustacea</taxon>
        <taxon>Multicrustacea</taxon>
        <taxon>Malacostraca</taxon>
        <taxon>Eumalacostraca</taxon>
        <taxon>Eucarida</taxon>
        <taxon>Decapoda</taxon>
        <taxon>Pleocyemata</taxon>
        <taxon>Caridea</taxon>
        <taxon>Atyoidea</taxon>
        <taxon>Atyidae</taxon>
        <taxon>Halocaridina</taxon>
    </lineage>
</organism>